<sequence>MRPLSTLSTVALLGGFHALPANAIQAISSVGSKFFYENGTQYFLKGIAYQLIPEDPLIDTAQCKRDIARMAELGTNAIRVYHVDPKANHDGCMEALAGAGIYLFVDLDTFDTSIRQDNPQWTHSQFARYKAVLDEFQKYNNTAGVFIGNEVINTREGSAAAPHLLAAALDIKSYRNEKGYRNIPVGYSAADIAELRPMLQNYLACRPDPSDRLDFFSLNAYEWCGPTTYERSGYKTLQTHANDYPIPIFFSETGCNVARPRTFEDQAAIFGPEMSNTWSGSIVYEWIQETNDYGLINYGPPPGASTAKLLVQDGFTRQGEPTPVAPDFHNLRAQWATLKPTGVALSDYIKSTSTIKPASCPASTPGGWAVDANLPLPTLGQKFHQPAPGATAACSDSDSGSGIDSGSRLGYFSARVTSVAPSNYQVKSTVNGVSASGMGNSDGLAGVSLFLCLSISALTLWLW</sequence>
<keyword evidence="9" id="KW-0336">GPI-anchor</keyword>
<keyword evidence="4 9" id="KW-0732">Signal</keyword>
<dbReference type="FunFam" id="3.20.20.80:FF:000038">
    <property type="entry name" value="1,3-beta-glucanosyltransferase"/>
    <property type="match status" value="1"/>
</dbReference>
<dbReference type="GO" id="GO:0005886">
    <property type="term" value="C:plasma membrane"/>
    <property type="evidence" value="ECO:0007669"/>
    <property type="project" value="UniProtKB-SubCell"/>
</dbReference>
<accession>A0A5N5XFN4</accession>
<dbReference type="EC" id="2.4.1.-" evidence="9"/>
<comment type="similarity">
    <text evidence="2 9">Belongs to the glycosyl hydrolase 72 family.</text>
</comment>
<evidence type="ECO:0000256" key="6">
    <source>
        <dbReference type="ARBA" id="ARBA00023180"/>
    </source>
</evidence>
<evidence type="ECO:0000256" key="4">
    <source>
        <dbReference type="ARBA" id="ARBA00022729"/>
    </source>
</evidence>
<dbReference type="GO" id="GO:0098552">
    <property type="term" value="C:side of membrane"/>
    <property type="evidence" value="ECO:0007669"/>
    <property type="project" value="UniProtKB-KW"/>
</dbReference>
<comment type="subcellular location">
    <subcellularLocation>
        <location evidence="1 9">Cell membrane</location>
        <topology evidence="1 9">Lipid-anchor</topology>
        <topology evidence="1 9">GPI-anchor</topology>
    </subcellularLocation>
</comment>
<keyword evidence="6" id="KW-0325">Glycoprotein</keyword>
<comment type="function">
    <text evidence="8">Splits internally a 1,3-beta-glucan molecule and transfers the newly generated reducing end (the donor) to the non-reducing end of another 1,3-beta-glucan molecule (the acceptor) forming a 1,3-beta linkage, resulting in the elongation of 1,3-beta-glucan chains in the cell wall. Involved in cell wall morphogenesis.</text>
</comment>
<dbReference type="PANTHER" id="PTHR31468">
    <property type="entry name" value="1,3-BETA-GLUCANOSYLTRANSFERASE GAS1"/>
    <property type="match status" value="1"/>
</dbReference>
<dbReference type="SUPFAM" id="SSF51445">
    <property type="entry name" value="(Trans)glycosidases"/>
    <property type="match status" value="1"/>
</dbReference>
<evidence type="ECO:0000256" key="7">
    <source>
        <dbReference type="ARBA" id="ARBA00023288"/>
    </source>
</evidence>
<evidence type="ECO:0000256" key="5">
    <source>
        <dbReference type="ARBA" id="ARBA00023157"/>
    </source>
</evidence>
<feature type="chain" id="PRO_5025093359" description="1,3-beta-glucanosyltransferase" evidence="9">
    <location>
        <begin position="24"/>
        <end position="463"/>
    </location>
</feature>
<dbReference type="Pfam" id="PF03198">
    <property type="entry name" value="Glyco_hydro_72"/>
    <property type="match status" value="1"/>
</dbReference>
<dbReference type="EMBL" id="ML732154">
    <property type="protein sequence ID" value="KAB8078927.1"/>
    <property type="molecule type" value="Genomic_DNA"/>
</dbReference>
<keyword evidence="7 9" id="KW-0449">Lipoprotein</keyword>
<evidence type="ECO:0000256" key="1">
    <source>
        <dbReference type="ARBA" id="ARBA00004609"/>
    </source>
</evidence>
<evidence type="ECO:0000313" key="10">
    <source>
        <dbReference type="EMBL" id="KAB8078927.1"/>
    </source>
</evidence>
<name>A0A5N5XFN4_9EURO</name>
<evidence type="ECO:0000256" key="8">
    <source>
        <dbReference type="ARBA" id="ARBA00025026"/>
    </source>
</evidence>
<proteinExistence type="inferred from homology"/>
<keyword evidence="9" id="KW-0472">Membrane</keyword>
<keyword evidence="3 9" id="KW-0808">Transferase</keyword>
<dbReference type="Gene3D" id="3.20.20.80">
    <property type="entry name" value="Glycosidases"/>
    <property type="match status" value="1"/>
</dbReference>
<dbReference type="GO" id="GO:0071970">
    <property type="term" value="P:fungal-type cell wall (1-&gt;3)-beta-D-glucan biosynthetic process"/>
    <property type="evidence" value="ECO:0007669"/>
    <property type="project" value="TreeGrafter"/>
</dbReference>
<dbReference type="OrthoDB" id="421038at2759"/>
<protein>
    <recommendedName>
        <fullName evidence="9">1,3-beta-glucanosyltransferase</fullName>
        <ecNumber evidence="9">2.4.1.-</ecNumber>
    </recommendedName>
</protein>
<keyword evidence="11" id="KW-1185">Reference proteome</keyword>
<evidence type="ECO:0000256" key="9">
    <source>
        <dbReference type="RuleBase" id="RU361209"/>
    </source>
</evidence>
<dbReference type="InterPro" id="IPR004886">
    <property type="entry name" value="Glucanosyltransferase"/>
</dbReference>
<dbReference type="InterPro" id="IPR017853">
    <property type="entry name" value="GH"/>
</dbReference>
<dbReference type="GO" id="GO:0042124">
    <property type="term" value="F:1,3-beta-glucanosyltransferase activity"/>
    <property type="evidence" value="ECO:0007669"/>
    <property type="project" value="TreeGrafter"/>
</dbReference>
<dbReference type="GO" id="GO:0031505">
    <property type="term" value="P:fungal-type cell wall organization"/>
    <property type="evidence" value="ECO:0007669"/>
    <property type="project" value="TreeGrafter"/>
</dbReference>
<dbReference type="Proteomes" id="UP000326565">
    <property type="component" value="Unassembled WGS sequence"/>
</dbReference>
<organism evidence="10 11">
    <name type="scientific">Aspergillus leporis</name>
    <dbReference type="NCBI Taxonomy" id="41062"/>
    <lineage>
        <taxon>Eukaryota</taxon>
        <taxon>Fungi</taxon>
        <taxon>Dikarya</taxon>
        <taxon>Ascomycota</taxon>
        <taxon>Pezizomycotina</taxon>
        <taxon>Eurotiomycetes</taxon>
        <taxon>Eurotiomycetidae</taxon>
        <taxon>Eurotiales</taxon>
        <taxon>Aspergillaceae</taxon>
        <taxon>Aspergillus</taxon>
        <taxon>Aspergillus subgen. Circumdati</taxon>
    </lineage>
</organism>
<gene>
    <name evidence="10" type="ORF">BDV29DRAFT_201289</name>
</gene>
<reference evidence="10 11" key="1">
    <citation type="submission" date="2019-04" db="EMBL/GenBank/DDBJ databases">
        <title>Friends and foes A comparative genomics study of 23 Aspergillus species from section Flavi.</title>
        <authorList>
            <consortium name="DOE Joint Genome Institute"/>
            <person name="Kjaerbolling I."/>
            <person name="Vesth T."/>
            <person name="Frisvad J.C."/>
            <person name="Nybo J.L."/>
            <person name="Theobald S."/>
            <person name="Kildgaard S."/>
            <person name="Isbrandt T."/>
            <person name="Kuo A."/>
            <person name="Sato A."/>
            <person name="Lyhne E.K."/>
            <person name="Kogle M.E."/>
            <person name="Wiebenga A."/>
            <person name="Kun R.S."/>
            <person name="Lubbers R.J."/>
            <person name="Makela M.R."/>
            <person name="Barry K."/>
            <person name="Chovatia M."/>
            <person name="Clum A."/>
            <person name="Daum C."/>
            <person name="Haridas S."/>
            <person name="He G."/>
            <person name="LaButti K."/>
            <person name="Lipzen A."/>
            <person name="Mondo S."/>
            <person name="Riley R."/>
            <person name="Salamov A."/>
            <person name="Simmons B.A."/>
            <person name="Magnuson J.K."/>
            <person name="Henrissat B."/>
            <person name="Mortensen U.H."/>
            <person name="Larsen T.O."/>
            <person name="Devries R.P."/>
            <person name="Grigoriev I.V."/>
            <person name="Machida M."/>
            <person name="Baker S.E."/>
            <person name="Andersen M.R."/>
        </authorList>
    </citation>
    <scope>NUCLEOTIDE SEQUENCE [LARGE SCALE GENOMIC DNA]</scope>
    <source>
        <strain evidence="10 11">CBS 151.66</strain>
    </source>
</reference>
<keyword evidence="5" id="KW-1015">Disulfide bond</keyword>
<evidence type="ECO:0000256" key="3">
    <source>
        <dbReference type="ARBA" id="ARBA00022679"/>
    </source>
</evidence>
<evidence type="ECO:0000313" key="11">
    <source>
        <dbReference type="Proteomes" id="UP000326565"/>
    </source>
</evidence>
<evidence type="ECO:0000256" key="2">
    <source>
        <dbReference type="ARBA" id="ARBA00007528"/>
    </source>
</evidence>
<dbReference type="PANTHER" id="PTHR31468:SF8">
    <property type="entry name" value="1,3-BETA-GLUCANOSYLTRANSFERASE GAS2"/>
    <property type="match status" value="1"/>
</dbReference>
<dbReference type="AlphaFoldDB" id="A0A5N5XFN4"/>
<feature type="signal peptide" evidence="9">
    <location>
        <begin position="1"/>
        <end position="23"/>
    </location>
</feature>